<accession>A0ABV1H2C9</accession>
<dbReference type="InterPro" id="IPR051449">
    <property type="entry name" value="ABC-2_transporter_component"/>
</dbReference>
<evidence type="ECO:0000256" key="3">
    <source>
        <dbReference type="ARBA" id="ARBA00022692"/>
    </source>
</evidence>
<name>A0ABV1H2C9_9BACT</name>
<evidence type="ECO:0000256" key="6">
    <source>
        <dbReference type="SAM" id="Phobius"/>
    </source>
</evidence>
<sequence>MKPIRTVFRIWYDELTDLFRDKGILIFILFVPLAYPLLYSWVYTNEVVREVPAAVVDDSRTPQSRAFIRMVDATPDVAVAAHCTTVAEAEELLRRREVFGIIRIPESFTKDIRRGDQTFVGVYSDMSSMLYYKALLLAATKVSLEMNADIKVGRHLPGTTDRQDEIQHTPIEYDYVALYNPQSGFAAFLIPPVLMLILQQTLLLGVGMSAGRMRERFRGSLVPFHRDYKNPVCIVLGKAAAYFGIYIVMALYAFTIVTHGFSLPQLGDLATLTAFVVPFLLACIFLAMVLSSLVWRREDCILLFVCLSVPLLFISGVSWPWPSVPAFWKGVACLFPSTFGMNGYVRIQSTGATLSDVAFELRGLWIQTGVYFLLACLIYRRQIRLIADRHYRA</sequence>
<dbReference type="Gene3D" id="3.40.1710.10">
    <property type="entry name" value="abc type-2 transporter like domain"/>
    <property type="match status" value="1"/>
</dbReference>
<feature type="transmembrane region" description="Helical" evidence="6">
    <location>
        <begin position="364"/>
        <end position="380"/>
    </location>
</feature>
<proteinExistence type="predicted"/>
<keyword evidence="3 6" id="KW-0812">Transmembrane</keyword>
<dbReference type="RefSeq" id="WP_276762511.1">
    <property type="nucleotide sequence ID" value="NZ_JBBMFL010000030.1"/>
</dbReference>
<evidence type="ECO:0000256" key="5">
    <source>
        <dbReference type="ARBA" id="ARBA00023136"/>
    </source>
</evidence>
<evidence type="ECO:0000256" key="2">
    <source>
        <dbReference type="ARBA" id="ARBA00022475"/>
    </source>
</evidence>
<evidence type="ECO:0000313" key="9">
    <source>
        <dbReference type="Proteomes" id="UP001460202"/>
    </source>
</evidence>
<gene>
    <name evidence="8" type="ORF">WMO46_15290</name>
</gene>
<dbReference type="EMBL" id="JBBMFL010000030">
    <property type="protein sequence ID" value="MEQ2546308.1"/>
    <property type="molecule type" value="Genomic_DNA"/>
</dbReference>
<protein>
    <submittedName>
        <fullName evidence="8">ABC transporter permease</fullName>
    </submittedName>
</protein>
<feature type="transmembrane region" description="Helical" evidence="6">
    <location>
        <begin position="185"/>
        <end position="211"/>
    </location>
</feature>
<dbReference type="InterPro" id="IPR013525">
    <property type="entry name" value="ABC2_TM"/>
</dbReference>
<dbReference type="PANTHER" id="PTHR30294">
    <property type="entry name" value="MEMBRANE COMPONENT OF ABC TRANSPORTER YHHJ-RELATED"/>
    <property type="match status" value="1"/>
</dbReference>
<feature type="transmembrane region" description="Helical" evidence="6">
    <location>
        <begin position="24"/>
        <end position="42"/>
    </location>
</feature>
<feature type="transmembrane region" description="Helical" evidence="6">
    <location>
        <begin position="269"/>
        <end position="294"/>
    </location>
</feature>
<comment type="caution">
    <text evidence="8">The sequence shown here is derived from an EMBL/GenBank/DDBJ whole genome shotgun (WGS) entry which is preliminary data.</text>
</comment>
<evidence type="ECO:0000259" key="7">
    <source>
        <dbReference type="Pfam" id="PF12698"/>
    </source>
</evidence>
<dbReference type="Pfam" id="PF12698">
    <property type="entry name" value="ABC2_membrane_3"/>
    <property type="match status" value="1"/>
</dbReference>
<evidence type="ECO:0000313" key="8">
    <source>
        <dbReference type="EMBL" id="MEQ2546308.1"/>
    </source>
</evidence>
<reference evidence="8 9" key="1">
    <citation type="submission" date="2024-03" db="EMBL/GenBank/DDBJ databases">
        <title>Human intestinal bacterial collection.</title>
        <authorList>
            <person name="Pauvert C."/>
            <person name="Hitch T.C.A."/>
            <person name="Clavel T."/>
        </authorList>
    </citation>
    <scope>NUCLEOTIDE SEQUENCE [LARGE SCALE GENOMIC DNA]</scope>
    <source>
        <strain evidence="8 9">CLA-KB-H122</strain>
    </source>
</reference>
<comment type="subcellular location">
    <subcellularLocation>
        <location evidence="1">Cell membrane</location>
        <topology evidence="1">Multi-pass membrane protein</topology>
    </subcellularLocation>
</comment>
<keyword evidence="4 6" id="KW-1133">Transmembrane helix</keyword>
<feature type="domain" description="ABC-2 type transporter transmembrane" evidence="7">
    <location>
        <begin position="22"/>
        <end position="376"/>
    </location>
</feature>
<dbReference type="Proteomes" id="UP001460202">
    <property type="component" value="Unassembled WGS sequence"/>
</dbReference>
<keyword evidence="5 6" id="KW-0472">Membrane</keyword>
<evidence type="ECO:0000256" key="4">
    <source>
        <dbReference type="ARBA" id="ARBA00022989"/>
    </source>
</evidence>
<evidence type="ECO:0000256" key="1">
    <source>
        <dbReference type="ARBA" id="ARBA00004651"/>
    </source>
</evidence>
<organism evidence="8 9">
    <name type="scientific">Alistipes intestinihominis</name>
    <dbReference type="NCBI Taxonomy" id="3133172"/>
    <lineage>
        <taxon>Bacteria</taxon>
        <taxon>Pseudomonadati</taxon>
        <taxon>Bacteroidota</taxon>
        <taxon>Bacteroidia</taxon>
        <taxon>Bacteroidales</taxon>
        <taxon>Rikenellaceae</taxon>
        <taxon>Alistipes</taxon>
    </lineage>
</organism>
<feature type="transmembrane region" description="Helical" evidence="6">
    <location>
        <begin position="301"/>
        <end position="321"/>
    </location>
</feature>
<dbReference type="PANTHER" id="PTHR30294:SF46">
    <property type="entry name" value="ABC TRANSPORTER PERMEASE"/>
    <property type="match status" value="1"/>
</dbReference>
<keyword evidence="2" id="KW-1003">Cell membrane</keyword>
<feature type="transmembrane region" description="Helical" evidence="6">
    <location>
        <begin position="232"/>
        <end position="257"/>
    </location>
</feature>
<keyword evidence="9" id="KW-1185">Reference proteome</keyword>